<dbReference type="Proteomes" id="UP000219465">
    <property type="component" value="Unassembled WGS sequence"/>
</dbReference>
<keyword evidence="2" id="KW-1185">Reference proteome</keyword>
<dbReference type="AlphaFoldDB" id="A0A286HKH7"/>
<reference evidence="2" key="1">
    <citation type="submission" date="2017-08" db="EMBL/GenBank/DDBJ databases">
        <authorList>
            <person name="Varghese N."/>
            <person name="Submissions S."/>
        </authorList>
    </citation>
    <scope>NUCLEOTIDE SEQUENCE [LARGE SCALE GENOMIC DNA]</scope>
    <source>
        <strain evidence="2">KCTC 23107</strain>
    </source>
</reference>
<protein>
    <submittedName>
        <fullName evidence="1">Uncharacterized protein</fullName>
    </submittedName>
</protein>
<evidence type="ECO:0000313" key="1">
    <source>
        <dbReference type="EMBL" id="SOE08323.1"/>
    </source>
</evidence>
<organism evidence="1 2">
    <name type="scientific">Hoeflea halophila</name>
    <dbReference type="NCBI Taxonomy" id="714899"/>
    <lineage>
        <taxon>Bacteria</taxon>
        <taxon>Pseudomonadati</taxon>
        <taxon>Pseudomonadota</taxon>
        <taxon>Alphaproteobacteria</taxon>
        <taxon>Hyphomicrobiales</taxon>
        <taxon>Rhizobiaceae</taxon>
        <taxon>Hoeflea</taxon>
    </lineage>
</organism>
<sequence>MQRPVSSRKPDIADVTDVIAGARDPAVVRHGDLGLYRGRVLEAEELAKITDRKTLLGKLQEAVFAMEIPQRGPEKRREIG</sequence>
<proteinExistence type="predicted"/>
<gene>
    <name evidence="1" type="ORF">SAMN05877838_0034</name>
</gene>
<dbReference type="EMBL" id="OCPC01000001">
    <property type="protein sequence ID" value="SOE08323.1"/>
    <property type="molecule type" value="Genomic_DNA"/>
</dbReference>
<accession>A0A286HKH7</accession>
<evidence type="ECO:0000313" key="2">
    <source>
        <dbReference type="Proteomes" id="UP000219465"/>
    </source>
</evidence>
<name>A0A286HKH7_9HYPH</name>